<dbReference type="AlphaFoldDB" id="A0A2Z3GI86"/>
<dbReference type="KEGG" id="hnv:DDQ68_03150"/>
<feature type="transmembrane region" description="Helical" evidence="1">
    <location>
        <begin position="142"/>
        <end position="168"/>
    </location>
</feature>
<name>A0A2Z3GI86_9BACT</name>
<evidence type="ECO:0000313" key="2">
    <source>
        <dbReference type="EMBL" id="AWM31871.1"/>
    </source>
</evidence>
<dbReference type="OrthoDB" id="9810518at2"/>
<keyword evidence="1" id="KW-0472">Membrane</keyword>
<feature type="transmembrane region" description="Helical" evidence="1">
    <location>
        <begin position="189"/>
        <end position="210"/>
    </location>
</feature>
<accession>A0A2Z3GI86</accession>
<organism evidence="2 3">
    <name type="scientific">Hymenobacter nivis</name>
    <dbReference type="NCBI Taxonomy" id="1850093"/>
    <lineage>
        <taxon>Bacteria</taxon>
        <taxon>Pseudomonadati</taxon>
        <taxon>Bacteroidota</taxon>
        <taxon>Cytophagia</taxon>
        <taxon>Cytophagales</taxon>
        <taxon>Hymenobacteraceae</taxon>
        <taxon>Hymenobacter</taxon>
    </lineage>
</organism>
<dbReference type="Proteomes" id="UP000245999">
    <property type="component" value="Chromosome"/>
</dbReference>
<dbReference type="GO" id="GO:0005548">
    <property type="term" value="F:phospholipid transporter activity"/>
    <property type="evidence" value="ECO:0007669"/>
    <property type="project" value="TreeGrafter"/>
</dbReference>
<gene>
    <name evidence="2" type="ORF">DDQ68_03150</name>
</gene>
<dbReference type="EMBL" id="CP029145">
    <property type="protein sequence ID" value="AWM31871.1"/>
    <property type="molecule type" value="Genomic_DNA"/>
</dbReference>
<keyword evidence="1" id="KW-1133">Transmembrane helix</keyword>
<dbReference type="GO" id="GO:0043190">
    <property type="term" value="C:ATP-binding cassette (ABC) transporter complex"/>
    <property type="evidence" value="ECO:0007669"/>
    <property type="project" value="InterPro"/>
</dbReference>
<dbReference type="Pfam" id="PF02405">
    <property type="entry name" value="MlaE"/>
    <property type="match status" value="1"/>
</dbReference>
<feature type="transmembrane region" description="Helical" evidence="1">
    <location>
        <begin position="49"/>
        <end position="68"/>
    </location>
</feature>
<sequence length="256" mass="27421">MPYPVSVTSLLAETGTVARFAGRFFREGFRPRYEVPEFFYQCYAVGYQSLPLVGITGFIMGLVLTLRLRPTMVQFGAESWIPVMVGLTIIQELSPIITGLMVAGKVGSNIGAELSSMRVTEQIDAMDVSGTNPFKYLVVTRVLATTLMVPVLTLLADAIGLFSAYVGVNMRGSTSLLLFANHILNSLTFGQLLPAVIKTFFFGFAIGLISCYKGYYASNDTAGVGRAANSAVVASSLAIFLLDLVAVLVSTALGLI</sequence>
<dbReference type="PANTHER" id="PTHR30188">
    <property type="entry name" value="ABC TRANSPORTER PERMEASE PROTEIN-RELATED"/>
    <property type="match status" value="1"/>
</dbReference>
<keyword evidence="1" id="KW-0812">Transmembrane</keyword>
<feature type="transmembrane region" description="Helical" evidence="1">
    <location>
        <begin position="230"/>
        <end position="255"/>
    </location>
</feature>
<reference evidence="3" key="1">
    <citation type="submission" date="2018-04" db="EMBL/GenBank/DDBJ databases">
        <title>Complete genome of Antarctic heterotrophic bacterium Hymenobacter nivis.</title>
        <authorList>
            <person name="Terashima M."/>
        </authorList>
    </citation>
    <scope>NUCLEOTIDE SEQUENCE [LARGE SCALE GENOMIC DNA]</scope>
    <source>
        <strain evidence="3">NBRC 111535</strain>
    </source>
</reference>
<protein>
    <submittedName>
        <fullName evidence="2">ABC transporter permease</fullName>
    </submittedName>
</protein>
<dbReference type="InterPro" id="IPR030802">
    <property type="entry name" value="Permease_MalE"/>
</dbReference>
<evidence type="ECO:0000313" key="3">
    <source>
        <dbReference type="Proteomes" id="UP000245999"/>
    </source>
</evidence>
<proteinExistence type="predicted"/>
<keyword evidence="3" id="KW-1185">Reference proteome</keyword>
<evidence type="ECO:0000256" key="1">
    <source>
        <dbReference type="SAM" id="Phobius"/>
    </source>
</evidence>